<proteinExistence type="predicted"/>
<protein>
    <submittedName>
        <fullName evidence="1">Uncharacterized protein</fullName>
    </submittedName>
</protein>
<organism evidence="1 2">
    <name type="scientific">Hymenobacter koreensis</name>
    <dbReference type="NCBI Taxonomy" id="1084523"/>
    <lineage>
        <taxon>Bacteria</taxon>
        <taxon>Pseudomonadati</taxon>
        <taxon>Bacteroidota</taxon>
        <taxon>Cytophagia</taxon>
        <taxon>Cytophagales</taxon>
        <taxon>Hymenobacteraceae</taxon>
        <taxon>Hymenobacter</taxon>
    </lineage>
</organism>
<keyword evidence="2" id="KW-1185">Reference proteome</keyword>
<gene>
    <name evidence="1" type="ORF">GCM10023186_20000</name>
</gene>
<reference evidence="2" key="1">
    <citation type="journal article" date="2019" name="Int. J. Syst. Evol. Microbiol.">
        <title>The Global Catalogue of Microorganisms (GCM) 10K type strain sequencing project: providing services to taxonomists for standard genome sequencing and annotation.</title>
        <authorList>
            <consortium name="The Broad Institute Genomics Platform"/>
            <consortium name="The Broad Institute Genome Sequencing Center for Infectious Disease"/>
            <person name="Wu L."/>
            <person name="Ma J."/>
        </authorList>
    </citation>
    <scope>NUCLEOTIDE SEQUENCE [LARGE SCALE GENOMIC DNA]</scope>
    <source>
        <strain evidence="2">JCM 17924</strain>
    </source>
</reference>
<name>A0ABP8IZP8_9BACT</name>
<dbReference type="EMBL" id="BAABHA010000004">
    <property type="protein sequence ID" value="GAA4380965.1"/>
    <property type="molecule type" value="Genomic_DNA"/>
</dbReference>
<dbReference type="Proteomes" id="UP001500454">
    <property type="component" value="Unassembled WGS sequence"/>
</dbReference>
<sequence length="68" mass="7707">MRGKGRDFRWVEAQAQGVVFEAEFHAKKLFSRLKLLFLFQPKAGVVKEGWPQAGLVEKLSADSYKPLA</sequence>
<comment type="caution">
    <text evidence="1">The sequence shown here is derived from an EMBL/GenBank/DDBJ whole genome shotgun (WGS) entry which is preliminary data.</text>
</comment>
<evidence type="ECO:0000313" key="2">
    <source>
        <dbReference type="Proteomes" id="UP001500454"/>
    </source>
</evidence>
<evidence type="ECO:0000313" key="1">
    <source>
        <dbReference type="EMBL" id="GAA4380965.1"/>
    </source>
</evidence>
<accession>A0ABP8IZP8</accession>